<keyword evidence="2" id="KW-1185">Reference proteome</keyword>
<sequence>MLVVRQWHVRLFVLRFDARHNINSATSSGRKILAMARQMGIRKKKKSHLTLFSRSCSTLAPKVNSTVQCPSERDMVGRGREAKLSRQKTIGRLLSICHFVTVWEHESRKRRKFSKGYGEGGLVIPHALCSCVDVARGPWPVARSPGDEDACRDRMRSSFRDEAPLCSPSLRSRSTYVPTS</sequence>
<protein>
    <submittedName>
        <fullName evidence="1">Uncharacterized protein</fullName>
    </submittedName>
</protein>
<evidence type="ECO:0000313" key="2">
    <source>
        <dbReference type="Proteomes" id="UP000240883"/>
    </source>
</evidence>
<dbReference type="EMBL" id="KZ678146">
    <property type="protein sequence ID" value="PSN60938.1"/>
    <property type="molecule type" value="Genomic_DNA"/>
</dbReference>
<gene>
    <name evidence="1" type="ORF">BS50DRAFT_160282</name>
</gene>
<proteinExistence type="predicted"/>
<reference evidence="1 2" key="1">
    <citation type="journal article" date="2018" name="Front. Microbiol.">
        <title>Genome-Wide Analysis of Corynespora cassiicola Leaf Fall Disease Putative Effectors.</title>
        <authorList>
            <person name="Lopez D."/>
            <person name="Ribeiro S."/>
            <person name="Label P."/>
            <person name="Fumanal B."/>
            <person name="Venisse J.S."/>
            <person name="Kohler A."/>
            <person name="de Oliveira R.R."/>
            <person name="Labutti K."/>
            <person name="Lipzen A."/>
            <person name="Lail K."/>
            <person name="Bauer D."/>
            <person name="Ohm R.A."/>
            <person name="Barry K.W."/>
            <person name="Spatafora J."/>
            <person name="Grigoriev I.V."/>
            <person name="Martin F.M."/>
            <person name="Pujade-Renaud V."/>
        </authorList>
    </citation>
    <scope>NUCLEOTIDE SEQUENCE [LARGE SCALE GENOMIC DNA]</scope>
    <source>
        <strain evidence="1 2">Philippines</strain>
    </source>
</reference>
<evidence type="ECO:0000313" key="1">
    <source>
        <dbReference type="EMBL" id="PSN60938.1"/>
    </source>
</evidence>
<name>A0A2T2N7D4_CORCC</name>
<dbReference type="Proteomes" id="UP000240883">
    <property type="component" value="Unassembled WGS sequence"/>
</dbReference>
<dbReference type="AlphaFoldDB" id="A0A2T2N7D4"/>
<organism evidence="1 2">
    <name type="scientific">Corynespora cassiicola Philippines</name>
    <dbReference type="NCBI Taxonomy" id="1448308"/>
    <lineage>
        <taxon>Eukaryota</taxon>
        <taxon>Fungi</taxon>
        <taxon>Dikarya</taxon>
        <taxon>Ascomycota</taxon>
        <taxon>Pezizomycotina</taxon>
        <taxon>Dothideomycetes</taxon>
        <taxon>Pleosporomycetidae</taxon>
        <taxon>Pleosporales</taxon>
        <taxon>Corynesporascaceae</taxon>
        <taxon>Corynespora</taxon>
    </lineage>
</organism>
<accession>A0A2T2N7D4</accession>